<proteinExistence type="predicted"/>
<dbReference type="InParanoid" id="A0A1Y1USR7"/>
<dbReference type="RefSeq" id="XP_021874738.1">
    <property type="nucleotide sequence ID" value="XM_022018992.1"/>
</dbReference>
<comment type="caution">
    <text evidence="1">The sequence shown here is derived from an EMBL/GenBank/DDBJ whole genome shotgun (WGS) entry which is preliminary data.</text>
</comment>
<sequence>MPKLTFRFSLRRIHMSRPRMPRITITGMMSPSAHSPAVATAREKSSRGLSIRRRFAAPHLPTLVLRSKCSSITPSQVGSLMSVNSRPRVWTFARIEYCTMHFAH</sequence>
<keyword evidence="2" id="KW-1185">Reference proteome</keyword>
<feature type="non-terminal residue" evidence="1">
    <location>
        <position position="104"/>
    </location>
</feature>
<dbReference type="EMBL" id="NBSH01000001">
    <property type="protein sequence ID" value="ORX41059.1"/>
    <property type="molecule type" value="Genomic_DNA"/>
</dbReference>
<dbReference type="GeneID" id="33560801"/>
<dbReference type="Proteomes" id="UP000193218">
    <property type="component" value="Unassembled WGS sequence"/>
</dbReference>
<protein>
    <submittedName>
        <fullName evidence="1">Uncharacterized protein</fullName>
    </submittedName>
</protein>
<evidence type="ECO:0000313" key="1">
    <source>
        <dbReference type="EMBL" id="ORX41059.1"/>
    </source>
</evidence>
<accession>A0A1Y1USR7</accession>
<name>A0A1Y1USR7_9TREE</name>
<dbReference type="AlphaFoldDB" id="A0A1Y1USR7"/>
<gene>
    <name evidence="1" type="ORF">BD324DRAFT_678454</name>
</gene>
<organism evidence="1 2">
    <name type="scientific">Kockovaella imperatae</name>
    <dbReference type="NCBI Taxonomy" id="4999"/>
    <lineage>
        <taxon>Eukaryota</taxon>
        <taxon>Fungi</taxon>
        <taxon>Dikarya</taxon>
        <taxon>Basidiomycota</taxon>
        <taxon>Agaricomycotina</taxon>
        <taxon>Tremellomycetes</taxon>
        <taxon>Tremellales</taxon>
        <taxon>Cuniculitremaceae</taxon>
        <taxon>Kockovaella</taxon>
    </lineage>
</organism>
<reference evidence="1 2" key="1">
    <citation type="submission" date="2017-03" db="EMBL/GenBank/DDBJ databases">
        <title>Widespread Adenine N6-methylation of Active Genes in Fungi.</title>
        <authorList>
            <consortium name="DOE Joint Genome Institute"/>
            <person name="Mondo S.J."/>
            <person name="Dannebaum R.O."/>
            <person name="Kuo R.C."/>
            <person name="Louie K.B."/>
            <person name="Bewick A.J."/>
            <person name="Labutti K."/>
            <person name="Haridas S."/>
            <person name="Kuo A."/>
            <person name="Salamov A."/>
            <person name="Ahrendt S.R."/>
            <person name="Lau R."/>
            <person name="Bowen B.P."/>
            <person name="Lipzen A."/>
            <person name="Sullivan W."/>
            <person name="Andreopoulos W.B."/>
            <person name="Clum A."/>
            <person name="Lindquist E."/>
            <person name="Daum C."/>
            <person name="Northen T.R."/>
            <person name="Ramamoorthy G."/>
            <person name="Schmitz R.J."/>
            <person name="Gryganskyi A."/>
            <person name="Culley D."/>
            <person name="Magnuson J."/>
            <person name="James T.Y."/>
            <person name="O'Malley M.A."/>
            <person name="Stajich J.E."/>
            <person name="Spatafora J.W."/>
            <person name="Visel A."/>
            <person name="Grigoriev I.V."/>
        </authorList>
    </citation>
    <scope>NUCLEOTIDE SEQUENCE [LARGE SCALE GENOMIC DNA]</scope>
    <source>
        <strain evidence="1 2">NRRL Y-17943</strain>
    </source>
</reference>
<evidence type="ECO:0000313" key="2">
    <source>
        <dbReference type="Proteomes" id="UP000193218"/>
    </source>
</evidence>